<feature type="domain" description="C2H2-type" evidence="9">
    <location>
        <begin position="208"/>
        <end position="235"/>
    </location>
</feature>
<dbReference type="GO" id="GO:0045892">
    <property type="term" value="P:negative regulation of DNA-templated transcription"/>
    <property type="evidence" value="ECO:0007669"/>
    <property type="project" value="UniProtKB-ARBA"/>
</dbReference>
<feature type="compositionally biased region" description="Low complexity" evidence="8">
    <location>
        <begin position="185"/>
        <end position="195"/>
    </location>
</feature>
<feature type="domain" description="C2H2-type" evidence="9">
    <location>
        <begin position="264"/>
        <end position="291"/>
    </location>
</feature>
<reference evidence="10" key="2">
    <citation type="submission" date="2025-09" db="UniProtKB">
        <authorList>
            <consortium name="Ensembl"/>
        </authorList>
    </citation>
    <scope>IDENTIFICATION</scope>
</reference>
<dbReference type="STRING" id="32507.ENSNBRP00000021108"/>
<dbReference type="SUPFAM" id="SSF57667">
    <property type="entry name" value="beta-beta-alpha zinc fingers"/>
    <property type="match status" value="2"/>
</dbReference>
<dbReference type="PANTHER" id="PTHR16515">
    <property type="entry name" value="PR DOMAIN ZINC FINGER PROTEIN"/>
    <property type="match status" value="1"/>
</dbReference>
<reference evidence="10" key="1">
    <citation type="submission" date="2025-08" db="UniProtKB">
        <authorList>
            <consortium name="Ensembl"/>
        </authorList>
    </citation>
    <scope>IDENTIFICATION</scope>
</reference>
<dbReference type="OrthoDB" id="8424040at2759"/>
<dbReference type="InterPro" id="IPR050331">
    <property type="entry name" value="Zinc_finger"/>
</dbReference>
<dbReference type="SMART" id="SM00355">
    <property type="entry name" value="ZnF_C2H2"/>
    <property type="match status" value="4"/>
</dbReference>
<dbReference type="Ensembl" id="ENSNBRT00000021679.1">
    <property type="protein sequence ID" value="ENSNBRP00000021108.1"/>
    <property type="gene ID" value="ENSNBRG00000016201.1"/>
</dbReference>
<keyword evidence="4 7" id="KW-0863">Zinc-finger</keyword>
<dbReference type="InterPro" id="IPR013087">
    <property type="entry name" value="Znf_C2H2_type"/>
</dbReference>
<evidence type="ECO:0000256" key="4">
    <source>
        <dbReference type="ARBA" id="ARBA00022771"/>
    </source>
</evidence>
<dbReference type="GO" id="GO:0008270">
    <property type="term" value="F:zinc ion binding"/>
    <property type="evidence" value="ECO:0007669"/>
    <property type="project" value="UniProtKB-KW"/>
</dbReference>
<keyword evidence="11" id="KW-1185">Reference proteome</keyword>
<dbReference type="Pfam" id="PF00096">
    <property type="entry name" value="zf-C2H2"/>
    <property type="match status" value="4"/>
</dbReference>
<dbReference type="PROSITE" id="PS00028">
    <property type="entry name" value="ZINC_FINGER_C2H2_1"/>
    <property type="match status" value="4"/>
</dbReference>
<protein>
    <submittedName>
        <fullName evidence="10">Zinc finger protein 34-like</fullName>
    </submittedName>
</protein>
<evidence type="ECO:0000313" key="10">
    <source>
        <dbReference type="Ensembl" id="ENSNBRP00000021108.1"/>
    </source>
</evidence>
<name>A0A3Q4HKB9_NEOBR</name>
<evidence type="ECO:0000256" key="1">
    <source>
        <dbReference type="ARBA" id="ARBA00004123"/>
    </source>
</evidence>
<feature type="compositionally biased region" description="Basic and acidic residues" evidence="8">
    <location>
        <begin position="166"/>
        <end position="183"/>
    </location>
</feature>
<evidence type="ECO:0000313" key="11">
    <source>
        <dbReference type="Proteomes" id="UP000261580"/>
    </source>
</evidence>
<evidence type="ECO:0000259" key="9">
    <source>
        <dbReference type="PROSITE" id="PS50157"/>
    </source>
</evidence>
<keyword evidence="6" id="KW-0539">Nucleus</keyword>
<keyword evidence="5" id="KW-0862">Zinc</keyword>
<dbReference type="PANTHER" id="PTHR16515:SF49">
    <property type="entry name" value="GASTRULA ZINC FINGER PROTEIN XLCGF49.1-LIKE-RELATED"/>
    <property type="match status" value="1"/>
</dbReference>
<dbReference type="OMA" id="CNICNNV"/>
<keyword evidence="3" id="KW-0677">Repeat</keyword>
<dbReference type="FunFam" id="3.30.160.60:FF:000029">
    <property type="entry name" value="GLI family zinc finger 4"/>
    <property type="match status" value="1"/>
</dbReference>
<dbReference type="RefSeq" id="XP_006804663.1">
    <property type="nucleotide sequence ID" value="XM_006804600.2"/>
</dbReference>
<feature type="domain" description="C2H2-type" evidence="9">
    <location>
        <begin position="292"/>
        <end position="319"/>
    </location>
</feature>
<evidence type="ECO:0000256" key="8">
    <source>
        <dbReference type="SAM" id="MobiDB-lite"/>
    </source>
</evidence>
<dbReference type="FunFam" id="3.30.160.60:FF:002239">
    <property type="entry name" value="Zinc finger protein 226"/>
    <property type="match status" value="1"/>
</dbReference>
<dbReference type="GO" id="GO:0005634">
    <property type="term" value="C:nucleus"/>
    <property type="evidence" value="ECO:0007669"/>
    <property type="project" value="UniProtKB-SubCell"/>
</dbReference>
<dbReference type="GeneID" id="102796407"/>
<organism evidence="10 11">
    <name type="scientific">Neolamprologus brichardi</name>
    <name type="common">Fairy cichlid</name>
    <name type="synonym">Lamprologus brichardi</name>
    <dbReference type="NCBI Taxonomy" id="32507"/>
    <lineage>
        <taxon>Eukaryota</taxon>
        <taxon>Metazoa</taxon>
        <taxon>Chordata</taxon>
        <taxon>Craniata</taxon>
        <taxon>Vertebrata</taxon>
        <taxon>Euteleostomi</taxon>
        <taxon>Actinopterygii</taxon>
        <taxon>Neopterygii</taxon>
        <taxon>Teleostei</taxon>
        <taxon>Neoteleostei</taxon>
        <taxon>Acanthomorphata</taxon>
        <taxon>Ovalentaria</taxon>
        <taxon>Cichlomorphae</taxon>
        <taxon>Cichliformes</taxon>
        <taxon>Cichlidae</taxon>
        <taxon>African cichlids</taxon>
        <taxon>Pseudocrenilabrinae</taxon>
        <taxon>Lamprologini</taxon>
        <taxon>Neolamprologus</taxon>
    </lineage>
</organism>
<comment type="subcellular location">
    <subcellularLocation>
        <location evidence="1">Nucleus</location>
    </subcellularLocation>
</comment>
<dbReference type="Bgee" id="ENSNBRG00000016201">
    <property type="expression patterns" value="Expressed in mesonephros and 3 other cell types or tissues"/>
</dbReference>
<dbReference type="AlphaFoldDB" id="A0A3Q4HKB9"/>
<dbReference type="Proteomes" id="UP000261580">
    <property type="component" value="Unassembled WGS sequence"/>
</dbReference>
<evidence type="ECO:0000256" key="3">
    <source>
        <dbReference type="ARBA" id="ARBA00022737"/>
    </source>
</evidence>
<dbReference type="GeneTree" id="ENSGT01150000286952"/>
<feature type="compositionally biased region" description="Polar residues" evidence="8">
    <location>
        <begin position="153"/>
        <end position="165"/>
    </location>
</feature>
<sequence length="331" mass="38022">MNCNEGKGLDVQQVCNQESNSTLDPQDPQDPEFPQIKEGEQLVVKQEAEDIIIWTGEERLRLLDTIWKPEITTYSKDLAQQCVFKQEDLHDQQVCNQERNSSLNHEDPELPWIKEEPEELCTSEEGEQLLLKEEIDTFMVTFDESEHEPNRDQLLSHNSPAPESQHQGENEHVESESTRKPELKNSNSVNNSPVPENQCKTDKSKKSLKCDTCGKTFKYKCHLTKHVRIHTGEKPFSCSTCGKRFGQKYGLETHMKIHTGEKSHFCSICGKGFSQMINLKTHMRVHTGEKPYCCSTCGKTFRVLSAFKTHIRIHTGERPYCCNTCGKRFTQ</sequence>
<keyword evidence="2" id="KW-0479">Metal-binding</keyword>
<dbReference type="PROSITE" id="PS50157">
    <property type="entry name" value="ZINC_FINGER_C2H2_2"/>
    <property type="match status" value="4"/>
</dbReference>
<dbReference type="Gene3D" id="3.30.160.60">
    <property type="entry name" value="Classic Zinc Finger"/>
    <property type="match status" value="5"/>
</dbReference>
<feature type="region of interest" description="Disordered" evidence="8">
    <location>
        <begin position="144"/>
        <end position="201"/>
    </location>
</feature>
<dbReference type="FunFam" id="3.30.160.60:FF:000912">
    <property type="entry name" value="Zinc finger protein 660"/>
    <property type="match status" value="2"/>
</dbReference>
<evidence type="ECO:0000256" key="5">
    <source>
        <dbReference type="ARBA" id="ARBA00022833"/>
    </source>
</evidence>
<dbReference type="InterPro" id="IPR036236">
    <property type="entry name" value="Znf_C2H2_sf"/>
</dbReference>
<evidence type="ECO:0000256" key="2">
    <source>
        <dbReference type="ARBA" id="ARBA00022723"/>
    </source>
</evidence>
<feature type="compositionally biased region" description="Polar residues" evidence="8">
    <location>
        <begin position="13"/>
        <end position="23"/>
    </location>
</feature>
<proteinExistence type="predicted"/>
<dbReference type="GO" id="GO:0043565">
    <property type="term" value="F:sequence-specific DNA binding"/>
    <property type="evidence" value="ECO:0007669"/>
    <property type="project" value="UniProtKB-ARBA"/>
</dbReference>
<feature type="region of interest" description="Disordered" evidence="8">
    <location>
        <begin position="1"/>
        <end position="34"/>
    </location>
</feature>
<accession>A0A3Q4HKB9</accession>
<evidence type="ECO:0000256" key="7">
    <source>
        <dbReference type="PROSITE-ProRule" id="PRU00042"/>
    </source>
</evidence>
<feature type="domain" description="C2H2-type" evidence="9">
    <location>
        <begin position="236"/>
        <end position="263"/>
    </location>
</feature>
<evidence type="ECO:0000256" key="6">
    <source>
        <dbReference type="ARBA" id="ARBA00023242"/>
    </source>
</evidence>